<accession>A0ABS7GCF4</accession>
<dbReference type="PANTHER" id="PTHR44068">
    <property type="entry name" value="ZGC:194242"/>
    <property type="match status" value="1"/>
</dbReference>
<dbReference type="EMBL" id="JAICCF010000002">
    <property type="protein sequence ID" value="MBW8685361.1"/>
    <property type="molecule type" value="Genomic_DNA"/>
</dbReference>
<keyword evidence="3" id="KW-0489">Methyltransferase</keyword>
<dbReference type="Pfam" id="PF08241">
    <property type="entry name" value="Methyltransf_11"/>
    <property type="match status" value="1"/>
</dbReference>
<dbReference type="Proteomes" id="UP000812961">
    <property type="component" value="Unassembled WGS sequence"/>
</dbReference>
<keyword evidence="1" id="KW-0808">Transferase</keyword>
<dbReference type="SUPFAM" id="SSF53335">
    <property type="entry name" value="S-adenosyl-L-methionine-dependent methyltransferases"/>
    <property type="match status" value="1"/>
</dbReference>
<name>A0ABS7GCF4_9BACT</name>
<dbReference type="InterPro" id="IPR050447">
    <property type="entry name" value="Erg6_SMT_methyltransf"/>
</dbReference>
<gene>
    <name evidence="3" type="ORF">K1Y79_13570</name>
</gene>
<dbReference type="InterPro" id="IPR013216">
    <property type="entry name" value="Methyltransf_11"/>
</dbReference>
<dbReference type="InterPro" id="IPR029063">
    <property type="entry name" value="SAM-dependent_MTases_sf"/>
</dbReference>
<dbReference type="RefSeq" id="WP_220250613.1">
    <property type="nucleotide sequence ID" value="NZ_JAICCF010000002.1"/>
</dbReference>
<dbReference type="CDD" id="cd02440">
    <property type="entry name" value="AdoMet_MTases"/>
    <property type="match status" value="1"/>
</dbReference>
<organism evidence="3 4">
    <name type="scientific">Chitinophaga rhizophila</name>
    <dbReference type="NCBI Taxonomy" id="2866212"/>
    <lineage>
        <taxon>Bacteria</taxon>
        <taxon>Pseudomonadati</taxon>
        <taxon>Bacteroidota</taxon>
        <taxon>Chitinophagia</taxon>
        <taxon>Chitinophagales</taxon>
        <taxon>Chitinophagaceae</taxon>
        <taxon>Chitinophaga</taxon>
    </lineage>
</organism>
<sequence length="222" mass="24293">MEKPTISPKDLARQLRQPQGEDGLRIGQAMNKSNAAIYDMVLDFLGLKPRDRVLEIGFGNGHFIPALFQKQAGIQYTGLDISDIMVEEARKENSARVADGSVQLHLGKTEEMTFAAGAFTKVFAANVLYFWDKPDVALSAIHQVLEKGGELILAIRSAESMRQLPFSEHGFTLYDVEAAEALLEKNSFAVAEVITAVEDVKTPQGGGSTVQLENICLRGIKI</sequence>
<feature type="domain" description="Methyltransferase type 11" evidence="2">
    <location>
        <begin position="54"/>
        <end position="153"/>
    </location>
</feature>
<dbReference type="PANTHER" id="PTHR44068:SF11">
    <property type="entry name" value="GERANYL DIPHOSPHATE 2-C-METHYLTRANSFERASE"/>
    <property type="match status" value="1"/>
</dbReference>
<dbReference type="GO" id="GO:0008168">
    <property type="term" value="F:methyltransferase activity"/>
    <property type="evidence" value="ECO:0007669"/>
    <property type="project" value="UniProtKB-KW"/>
</dbReference>
<keyword evidence="4" id="KW-1185">Reference proteome</keyword>
<dbReference type="Gene3D" id="3.40.50.150">
    <property type="entry name" value="Vaccinia Virus protein VP39"/>
    <property type="match status" value="1"/>
</dbReference>
<evidence type="ECO:0000256" key="1">
    <source>
        <dbReference type="ARBA" id="ARBA00022679"/>
    </source>
</evidence>
<comment type="caution">
    <text evidence="3">The sequence shown here is derived from an EMBL/GenBank/DDBJ whole genome shotgun (WGS) entry which is preliminary data.</text>
</comment>
<dbReference type="GO" id="GO:0032259">
    <property type="term" value="P:methylation"/>
    <property type="evidence" value="ECO:0007669"/>
    <property type="project" value="UniProtKB-KW"/>
</dbReference>
<reference evidence="3 4" key="1">
    <citation type="submission" date="2021-08" db="EMBL/GenBank/DDBJ databases">
        <title>The genome sequence of Chitinophaga sp. B61.</title>
        <authorList>
            <person name="Zhang X."/>
        </authorList>
    </citation>
    <scope>NUCLEOTIDE SEQUENCE [LARGE SCALE GENOMIC DNA]</scope>
    <source>
        <strain evidence="3 4">B61</strain>
    </source>
</reference>
<proteinExistence type="predicted"/>
<evidence type="ECO:0000313" key="3">
    <source>
        <dbReference type="EMBL" id="MBW8685361.1"/>
    </source>
</evidence>
<protein>
    <submittedName>
        <fullName evidence="3">Class I SAM-dependent methyltransferase</fullName>
    </submittedName>
</protein>
<evidence type="ECO:0000313" key="4">
    <source>
        <dbReference type="Proteomes" id="UP000812961"/>
    </source>
</evidence>
<evidence type="ECO:0000259" key="2">
    <source>
        <dbReference type="Pfam" id="PF08241"/>
    </source>
</evidence>